<proteinExistence type="inferred from homology"/>
<dbReference type="SUPFAM" id="SSF51419">
    <property type="entry name" value="PLP-binding barrel"/>
    <property type="match status" value="1"/>
</dbReference>
<dbReference type="InterPro" id="IPR022653">
    <property type="entry name" value="De-COase2_pyr-phos_BS"/>
</dbReference>
<evidence type="ECO:0000313" key="10">
    <source>
        <dbReference type="Proteomes" id="UP000823616"/>
    </source>
</evidence>
<protein>
    <submittedName>
        <fullName evidence="9">Diaminopimelate decarboxylase</fullName>
    </submittedName>
</protein>
<feature type="active site" description="Proton donor" evidence="5">
    <location>
        <position position="359"/>
    </location>
</feature>
<evidence type="ECO:0000256" key="6">
    <source>
        <dbReference type="RuleBase" id="RU003737"/>
    </source>
</evidence>
<dbReference type="Gene3D" id="2.40.37.10">
    <property type="entry name" value="Lyase, Ornithine Decarboxylase, Chain A, domain 1"/>
    <property type="match status" value="1"/>
</dbReference>
<feature type="domain" description="Orn/DAP/Arg decarboxylase 2 N-terminal" evidence="8">
    <location>
        <begin position="33"/>
        <end position="281"/>
    </location>
</feature>
<dbReference type="CDD" id="cd06828">
    <property type="entry name" value="PLPDE_III_DapDC"/>
    <property type="match status" value="1"/>
</dbReference>
<keyword evidence="2" id="KW-0210">Decarboxylase</keyword>
<dbReference type="EMBL" id="JADIMS010000003">
    <property type="protein sequence ID" value="MBO8449518.1"/>
    <property type="molecule type" value="Genomic_DNA"/>
</dbReference>
<accession>A0A9D9EL59</accession>
<comment type="cofactor">
    <cofactor evidence="1 5">
        <name>pyridoxal 5'-phosphate</name>
        <dbReference type="ChEBI" id="CHEBI:597326"/>
    </cofactor>
</comment>
<dbReference type="Pfam" id="PF00278">
    <property type="entry name" value="Orn_DAP_Arg_deC"/>
    <property type="match status" value="1"/>
</dbReference>
<comment type="caution">
    <text evidence="9">The sequence shown here is derived from an EMBL/GenBank/DDBJ whole genome shotgun (WGS) entry which is preliminary data.</text>
</comment>
<feature type="domain" description="Orn/DAP/Arg decarboxylase 2 C-terminal" evidence="7">
    <location>
        <begin position="24"/>
        <end position="386"/>
    </location>
</feature>
<reference evidence="9" key="1">
    <citation type="submission" date="2020-10" db="EMBL/GenBank/DDBJ databases">
        <authorList>
            <person name="Gilroy R."/>
        </authorList>
    </citation>
    <scope>NUCLEOTIDE SEQUENCE</scope>
    <source>
        <strain evidence="9">B3-4054</strain>
    </source>
</reference>
<dbReference type="Pfam" id="PF02784">
    <property type="entry name" value="Orn_Arg_deC_N"/>
    <property type="match status" value="1"/>
</dbReference>
<dbReference type="InterPro" id="IPR022644">
    <property type="entry name" value="De-COase2_N"/>
</dbReference>
<organism evidence="9 10">
    <name type="scientific">Candidatus Avitreponema avistercoris</name>
    <dbReference type="NCBI Taxonomy" id="2840705"/>
    <lineage>
        <taxon>Bacteria</taxon>
        <taxon>Pseudomonadati</taxon>
        <taxon>Spirochaetota</taxon>
        <taxon>Spirochaetia</taxon>
        <taxon>Spirochaetales</taxon>
        <taxon>Candidatus Avitreponema</taxon>
    </lineage>
</organism>
<dbReference type="SUPFAM" id="SSF50621">
    <property type="entry name" value="Alanine racemase C-terminal domain-like"/>
    <property type="match status" value="1"/>
</dbReference>
<dbReference type="Gene3D" id="3.20.20.10">
    <property type="entry name" value="Alanine racemase"/>
    <property type="match status" value="1"/>
</dbReference>
<name>A0A9D9EL59_9SPIR</name>
<dbReference type="PANTHER" id="PTHR43727">
    <property type="entry name" value="DIAMINOPIMELATE DECARBOXYLASE"/>
    <property type="match status" value="1"/>
</dbReference>
<evidence type="ECO:0000256" key="1">
    <source>
        <dbReference type="ARBA" id="ARBA00001933"/>
    </source>
</evidence>
<reference evidence="9" key="2">
    <citation type="journal article" date="2021" name="PeerJ">
        <title>Extensive microbial diversity within the chicken gut microbiome revealed by metagenomics and culture.</title>
        <authorList>
            <person name="Gilroy R."/>
            <person name="Ravi A."/>
            <person name="Getino M."/>
            <person name="Pursley I."/>
            <person name="Horton D.L."/>
            <person name="Alikhan N.F."/>
            <person name="Baker D."/>
            <person name="Gharbi K."/>
            <person name="Hall N."/>
            <person name="Watson M."/>
            <person name="Adriaenssens E.M."/>
            <person name="Foster-Nyarko E."/>
            <person name="Jarju S."/>
            <person name="Secka A."/>
            <person name="Antonio M."/>
            <person name="Oren A."/>
            <person name="Chaudhuri R.R."/>
            <person name="La Ragione R."/>
            <person name="Hildebrand F."/>
            <person name="Pallen M.J."/>
        </authorList>
    </citation>
    <scope>NUCLEOTIDE SEQUENCE</scope>
    <source>
        <strain evidence="9">B3-4054</strain>
    </source>
</reference>
<sequence length="443" mass="48859">MSGKYFPLSPEELSRLAERYGTPFYLYDERGIRENIRRFQAAFSGFPGFKEFFAVKACPNPFILKILADEGCGADCSSLPELILAEKSGITGENVMFSSNETPEKEYIYANLKGNILNLDDITHIPFVEKALGALPEVISFRYNPGPLKSSGVNAIIGKPEEAKYGLTRGQMFEAYRICRDKGVRRFGLHTMVASNELDTACFAETASLVFALAADLRRQLGVTVEWIDLGGGVGIPYKPGQQAVDYAELAARVQAQVDAVLVPAGLDAVKICWECGRPVTGPYGWLVTRAIHEKHIYREYIGVDASMADLMRPGMYGAYHHVTVNGKPDPTDWDSGSVKAGLEAGRDYRVYDVVGSLCENCDKFAVQRPLPPVETGDLLIIHDAGAHGRAMGFNYNGKLRCGELLLRTGGEVMEIRRQETVDDYFSTLDFRALSLFNAKSSE</sequence>
<evidence type="ECO:0000256" key="4">
    <source>
        <dbReference type="ARBA" id="ARBA00023239"/>
    </source>
</evidence>
<evidence type="ECO:0000313" key="9">
    <source>
        <dbReference type="EMBL" id="MBO8449518.1"/>
    </source>
</evidence>
<dbReference type="InterPro" id="IPR029066">
    <property type="entry name" value="PLP-binding_barrel"/>
</dbReference>
<dbReference type="Proteomes" id="UP000823616">
    <property type="component" value="Unassembled WGS sequence"/>
</dbReference>
<keyword evidence="4" id="KW-0456">Lyase</keyword>
<evidence type="ECO:0000256" key="3">
    <source>
        <dbReference type="ARBA" id="ARBA00022898"/>
    </source>
</evidence>
<evidence type="ECO:0000259" key="7">
    <source>
        <dbReference type="Pfam" id="PF00278"/>
    </source>
</evidence>
<dbReference type="PROSITE" id="PS00878">
    <property type="entry name" value="ODR_DC_2_1"/>
    <property type="match status" value="1"/>
</dbReference>
<gene>
    <name evidence="9" type="ORF">IAA96_00210</name>
</gene>
<feature type="modified residue" description="N6-(pyridoxal phosphate)lysine" evidence="5">
    <location>
        <position position="56"/>
    </location>
</feature>
<dbReference type="InterPro" id="IPR022643">
    <property type="entry name" value="De-COase2_C"/>
</dbReference>
<comment type="similarity">
    <text evidence="6">Belongs to the Orn/Lys/Arg decarboxylase class-II family.</text>
</comment>
<evidence type="ECO:0000256" key="2">
    <source>
        <dbReference type="ARBA" id="ARBA00022793"/>
    </source>
</evidence>
<dbReference type="GO" id="GO:0008836">
    <property type="term" value="F:diaminopimelate decarboxylase activity"/>
    <property type="evidence" value="ECO:0007669"/>
    <property type="project" value="InterPro"/>
</dbReference>
<dbReference type="GO" id="GO:0009089">
    <property type="term" value="P:lysine biosynthetic process via diaminopimelate"/>
    <property type="evidence" value="ECO:0007669"/>
    <property type="project" value="InterPro"/>
</dbReference>
<dbReference type="PANTHER" id="PTHR43727:SF2">
    <property type="entry name" value="GROUP IV DECARBOXYLASE"/>
    <property type="match status" value="1"/>
</dbReference>
<dbReference type="InterPro" id="IPR000183">
    <property type="entry name" value="Orn/DAP/Arg_de-COase"/>
</dbReference>
<dbReference type="PRINTS" id="PR01181">
    <property type="entry name" value="DAPDCRBXLASE"/>
</dbReference>
<dbReference type="PROSITE" id="PS00879">
    <property type="entry name" value="ODR_DC_2_2"/>
    <property type="match status" value="1"/>
</dbReference>
<dbReference type="PRINTS" id="PR01179">
    <property type="entry name" value="ODADCRBXLASE"/>
</dbReference>
<dbReference type="InterPro" id="IPR002986">
    <property type="entry name" value="DAP_deCOOHase_LysA"/>
</dbReference>
<keyword evidence="3 5" id="KW-0663">Pyridoxal phosphate</keyword>
<evidence type="ECO:0000259" key="8">
    <source>
        <dbReference type="Pfam" id="PF02784"/>
    </source>
</evidence>
<dbReference type="FunFam" id="3.20.20.10:FF:000003">
    <property type="entry name" value="Diaminopimelate decarboxylase"/>
    <property type="match status" value="1"/>
</dbReference>
<dbReference type="InterPro" id="IPR009006">
    <property type="entry name" value="Ala_racemase/Decarboxylase_C"/>
</dbReference>
<dbReference type="AlphaFoldDB" id="A0A9D9EL59"/>
<evidence type="ECO:0000256" key="5">
    <source>
        <dbReference type="PIRSR" id="PIRSR600183-50"/>
    </source>
</evidence>
<dbReference type="InterPro" id="IPR022657">
    <property type="entry name" value="De-COase2_CS"/>
</dbReference>